<reference evidence="2 3" key="1">
    <citation type="journal article" date="2014" name="Science">
        <title>Plant genetics. Early allopolyploid evolution in the post-Neolithic Brassica napus oilseed genome.</title>
        <authorList>
            <person name="Chalhoub B."/>
            <person name="Denoeud F."/>
            <person name="Liu S."/>
            <person name="Parkin I.A."/>
            <person name="Tang H."/>
            <person name="Wang X."/>
            <person name="Chiquet J."/>
            <person name="Belcram H."/>
            <person name="Tong C."/>
            <person name="Samans B."/>
            <person name="Correa M."/>
            <person name="Da Silva C."/>
            <person name="Just J."/>
            <person name="Falentin C."/>
            <person name="Koh C.S."/>
            <person name="Le Clainche I."/>
            <person name="Bernard M."/>
            <person name="Bento P."/>
            <person name="Noel B."/>
            <person name="Labadie K."/>
            <person name="Alberti A."/>
            <person name="Charles M."/>
            <person name="Arnaud D."/>
            <person name="Guo H."/>
            <person name="Daviaud C."/>
            <person name="Alamery S."/>
            <person name="Jabbari K."/>
            <person name="Zhao M."/>
            <person name="Edger P.P."/>
            <person name="Chelaifa H."/>
            <person name="Tack D."/>
            <person name="Lassalle G."/>
            <person name="Mestiri I."/>
            <person name="Schnel N."/>
            <person name="Le Paslier M.C."/>
            <person name="Fan G."/>
            <person name="Renault V."/>
            <person name="Bayer P.E."/>
            <person name="Golicz A.A."/>
            <person name="Manoli S."/>
            <person name="Lee T.H."/>
            <person name="Thi V.H."/>
            <person name="Chalabi S."/>
            <person name="Hu Q."/>
            <person name="Fan C."/>
            <person name="Tollenaere R."/>
            <person name="Lu Y."/>
            <person name="Battail C."/>
            <person name="Shen J."/>
            <person name="Sidebottom C.H."/>
            <person name="Wang X."/>
            <person name="Canaguier A."/>
            <person name="Chauveau A."/>
            <person name="Berard A."/>
            <person name="Deniot G."/>
            <person name="Guan M."/>
            <person name="Liu Z."/>
            <person name="Sun F."/>
            <person name="Lim Y.P."/>
            <person name="Lyons E."/>
            <person name="Town C.D."/>
            <person name="Bancroft I."/>
            <person name="Wang X."/>
            <person name="Meng J."/>
            <person name="Ma J."/>
            <person name="Pires J.C."/>
            <person name="King G.J."/>
            <person name="Brunel D."/>
            <person name="Delourme R."/>
            <person name="Renard M."/>
            <person name="Aury J.M."/>
            <person name="Adams K.L."/>
            <person name="Batley J."/>
            <person name="Snowdon R.J."/>
            <person name="Tost J."/>
            <person name="Edwards D."/>
            <person name="Zhou Y."/>
            <person name="Hua W."/>
            <person name="Sharpe A.G."/>
            <person name="Paterson A.H."/>
            <person name="Guan C."/>
            <person name="Wincker P."/>
        </authorList>
    </citation>
    <scope>NUCLEOTIDE SEQUENCE [LARGE SCALE GENOMIC DNA]</scope>
    <source>
        <strain evidence="3">cv. Darmor-bzh</strain>
    </source>
</reference>
<dbReference type="PaxDb" id="3708-A0A078FPT4"/>
<accession>A0A078FPT4</accession>
<dbReference type="Gramene" id="CDY14909">
    <property type="protein sequence ID" value="CDY14909"/>
    <property type="gene ID" value="GSBRNA2T00084828001"/>
</dbReference>
<evidence type="ECO:0000313" key="3">
    <source>
        <dbReference type="Proteomes" id="UP000028999"/>
    </source>
</evidence>
<protein>
    <submittedName>
        <fullName evidence="1">(rape) hypothetical protein</fullName>
    </submittedName>
    <submittedName>
        <fullName evidence="2">BnaA02g22510D protein</fullName>
    </submittedName>
</protein>
<name>A0A078FPT4_BRANA</name>
<gene>
    <name evidence="2" type="primary">BnaA02g22510D</name>
    <name evidence="1" type="ORF">DARMORV10_A02P28240.1</name>
    <name evidence="2" type="ORF">GSBRNA2T00084828001</name>
</gene>
<reference evidence="2" key="2">
    <citation type="submission" date="2014-06" db="EMBL/GenBank/DDBJ databases">
        <authorList>
            <person name="Genoscope - CEA"/>
        </authorList>
    </citation>
    <scope>NUCLEOTIDE SEQUENCE</scope>
</reference>
<dbReference type="EMBL" id="HG994356">
    <property type="protein sequence ID" value="CAF2142035.1"/>
    <property type="molecule type" value="Genomic_DNA"/>
</dbReference>
<dbReference type="Proteomes" id="UP000028999">
    <property type="component" value="Unassembled WGS sequence"/>
</dbReference>
<organism evidence="2 3">
    <name type="scientific">Brassica napus</name>
    <name type="common">Rape</name>
    <dbReference type="NCBI Taxonomy" id="3708"/>
    <lineage>
        <taxon>Eukaryota</taxon>
        <taxon>Viridiplantae</taxon>
        <taxon>Streptophyta</taxon>
        <taxon>Embryophyta</taxon>
        <taxon>Tracheophyta</taxon>
        <taxon>Spermatophyta</taxon>
        <taxon>Magnoliopsida</taxon>
        <taxon>eudicotyledons</taxon>
        <taxon>Gunneridae</taxon>
        <taxon>Pentapetalae</taxon>
        <taxon>rosids</taxon>
        <taxon>malvids</taxon>
        <taxon>Brassicales</taxon>
        <taxon>Brassicaceae</taxon>
        <taxon>Brassiceae</taxon>
        <taxon>Brassica</taxon>
    </lineage>
</organism>
<reference evidence="1" key="3">
    <citation type="submission" date="2021-01" db="EMBL/GenBank/DDBJ databases">
        <authorList>
            <consortium name="Genoscope - CEA"/>
            <person name="William W."/>
        </authorList>
    </citation>
    <scope>NUCLEOTIDE SEQUENCE</scope>
</reference>
<dbReference type="AlphaFoldDB" id="A0A078FPT4"/>
<keyword evidence="3" id="KW-1185">Reference proteome</keyword>
<sequence length="56" mass="6428">MSGGAFPADDLVRPCEGFPPTPFARQLRRWSSRKLTRCMWRLGPVIWFCLSQSTVD</sequence>
<dbReference type="EMBL" id="LK032048">
    <property type="protein sequence ID" value="CDY14909.1"/>
    <property type="molecule type" value="Genomic_DNA"/>
</dbReference>
<dbReference type="Proteomes" id="UP001295469">
    <property type="component" value="Chromosome A02"/>
</dbReference>
<proteinExistence type="predicted"/>
<evidence type="ECO:0000313" key="2">
    <source>
        <dbReference type="EMBL" id="CDY14909.1"/>
    </source>
</evidence>
<evidence type="ECO:0000313" key="1">
    <source>
        <dbReference type="EMBL" id="CAF2142035.1"/>
    </source>
</evidence>